<dbReference type="EMBL" id="GG704969">
    <property type="protein sequence ID" value="EEY95325.1"/>
    <property type="molecule type" value="Genomic_DNA"/>
</dbReference>
<proteinExistence type="inferred from homology"/>
<evidence type="ECO:0000313" key="12">
    <source>
        <dbReference type="EMBL" id="EEY95325.1"/>
    </source>
</evidence>
<dbReference type="eggNOG" id="COG0514">
    <property type="taxonomic scope" value="Bacteria"/>
</dbReference>
<dbReference type="InterPro" id="IPR014001">
    <property type="entry name" value="Helicase_ATP-bd"/>
</dbReference>
<comment type="catalytic activity">
    <reaction evidence="8">
        <text>Couples ATP hydrolysis with the unwinding of duplex DNA by translocating in the 3'-5' direction.</text>
        <dbReference type="EC" id="5.6.2.4"/>
    </reaction>
</comment>
<dbReference type="GO" id="GO:0006310">
    <property type="term" value="P:DNA recombination"/>
    <property type="evidence" value="ECO:0007669"/>
    <property type="project" value="InterPro"/>
</dbReference>
<evidence type="ECO:0000256" key="5">
    <source>
        <dbReference type="ARBA" id="ARBA00022840"/>
    </source>
</evidence>
<evidence type="ECO:0000256" key="9">
    <source>
        <dbReference type="ARBA" id="ARBA00034808"/>
    </source>
</evidence>
<feature type="domain" description="Helicase ATP-binding" evidence="10">
    <location>
        <begin position="32"/>
        <end position="207"/>
    </location>
</feature>
<protein>
    <recommendedName>
        <fullName evidence="9">DNA 3'-5' helicase</fullName>
        <ecNumber evidence="9">5.6.2.4</ecNumber>
    </recommendedName>
</protein>
<evidence type="ECO:0000256" key="3">
    <source>
        <dbReference type="ARBA" id="ARBA00022801"/>
    </source>
</evidence>
<dbReference type="GO" id="GO:0003677">
    <property type="term" value="F:DNA binding"/>
    <property type="evidence" value="ECO:0007669"/>
    <property type="project" value="UniProtKB-KW"/>
</dbReference>
<comment type="similarity">
    <text evidence="1">Belongs to the helicase family. RecQ subfamily.</text>
</comment>
<dbReference type="InterPro" id="IPR011545">
    <property type="entry name" value="DEAD/DEAH_box_helicase_dom"/>
</dbReference>
<sequence length="691" mass="77289">MNYNATRSLELLQTGSQNPHAEFREGQEAAIQHLVESTQRLLVIQKTGWGKSFVYFIATKLLREAGKGPVILVSPLLSLMRNQIEAATRMGVKAFSITHENDSQSDEIQSLMAQDQVDILIISPERLSNLDFKEKILNKYSAYFSMIVIDEAHCISDWGHDFRPDYRLIERILKNLPQNLRVLATTATANKRVMDDLAAILGPNITVHAGDLNRSSLTLQTIELPTHAEKLAWLIENIPKLQGSGIIYTLTIRDAQLVTQWLTEHDIHAEVYNSKIEGSKESLENALINNKLKVLVATVALGMGFDKPDLAFVIHYQMPSSIVAYYQQVGRAGRAIDSAYGILLAGNEDDEISNWFIDSAFPTSIEIHNVLLALEKAPIGLTVPKMLTQINMSSSRIEKTLKALSLEYPPLVAKIGTQWRRTPIPYHDSVLQRAERLTTLRRAELEQMHEYVKLPFGSHMHFLIRALDGDTQSIQPPSLPPLPINVDPESINMANNFLHRTGVPIKVRHKWPDLIGMPQYNLKGRIHDSEKAQEGLALCLWGDAGWAKLVKKGRYEDFSFDDVLVHECVKMYKTWNLDSSPTWVTCVPSLNNPTLVPNFAQRLAKELNLPFVPILIKTAHRGQQKSMANLTQQALNIDGSLAISDKPSNGPVLLVDDIVNSGWTFTVAAWLLRSNGSGPVIPFALATTGYK</sequence>
<evidence type="ECO:0000259" key="11">
    <source>
        <dbReference type="PROSITE" id="PS51194"/>
    </source>
</evidence>
<dbReference type="InterPro" id="IPR004589">
    <property type="entry name" value="DNA_helicase_ATP-dep_RecQ"/>
</dbReference>
<dbReference type="NCBIfam" id="TIGR00614">
    <property type="entry name" value="recQ_fam"/>
    <property type="match status" value="1"/>
</dbReference>
<dbReference type="PANTHER" id="PTHR13710:SF105">
    <property type="entry name" value="ATP-DEPENDENT DNA HELICASE Q1"/>
    <property type="match status" value="1"/>
</dbReference>
<dbReference type="RefSeq" id="WP_005401558.1">
    <property type="nucleotide sequence ID" value="NZ_GG704969.1"/>
</dbReference>
<reference evidence="13" key="1">
    <citation type="journal article" date="2012" name="PLoS ONE">
        <title>The success of Acinetobacter species; genetic, metabolic and virulence attributes.</title>
        <authorList>
            <person name="Peleg A.Y."/>
            <person name="de Breij A."/>
            <person name="Adams M.D."/>
            <person name="Cerqueira G.M."/>
            <person name="Mocali S."/>
            <person name="Galardini M."/>
            <person name="Nibbering P.H."/>
            <person name="Earl A.M."/>
            <person name="Ward D.V."/>
            <person name="Paterson D.L."/>
            <person name="Seifert H."/>
            <person name="Dijkshoorn L."/>
        </authorList>
    </citation>
    <scope>NUCLEOTIDE SEQUENCE [LARGE SCALE GENOMIC DNA]</scope>
    <source>
        <strain evidence="13">SH046</strain>
    </source>
</reference>
<organism evidence="12 13">
    <name type="scientific">Acinetobacter johnsonii SH046</name>
    <dbReference type="NCBI Taxonomy" id="575586"/>
    <lineage>
        <taxon>Bacteria</taxon>
        <taxon>Pseudomonadati</taxon>
        <taxon>Pseudomonadota</taxon>
        <taxon>Gammaproteobacteria</taxon>
        <taxon>Moraxellales</taxon>
        <taxon>Moraxellaceae</taxon>
        <taxon>Acinetobacter</taxon>
    </lineage>
</organism>
<gene>
    <name evidence="12" type="ORF">HMPREF0016_02714</name>
</gene>
<evidence type="ECO:0000259" key="10">
    <source>
        <dbReference type="PROSITE" id="PS51192"/>
    </source>
</evidence>
<dbReference type="PANTHER" id="PTHR13710">
    <property type="entry name" value="DNA HELICASE RECQ FAMILY MEMBER"/>
    <property type="match status" value="1"/>
</dbReference>
<dbReference type="InterPro" id="IPR002464">
    <property type="entry name" value="DNA/RNA_helicase_DEAH_CS"/>
</dbReference>
<evidence type="ECO:0000313" key="13">
    <source>
        <dbReference type="Proteomes" id="UP000012047"/>
    </source>
</evidence>
<dbReference type="Pfam" id="PF00271">
    <property type="entry name" value="Helicase_C"/>
    <property type="match status" value="1"/>
</dbReference>
<dbReference type="GO" id="GO:0016787">
    <property type="term" value="F:hydrolase activity"/>
    <property type="evidence" value="ECO:0007669"/>
    <property type="project" value="UniProtKB-KW"/>
</dbReference>
<accession>D0SFU1</accession>
<dbReference type="InterPro" id="IPR000836">
    <property type="entry name" value="PRTase_dom"/>
</dbReference>
<keyword evidence="4 12" id="KW-0347">Helicase</keyword>
<dbReference type="SMART" id="SM00487">
    <property type="entry name" value="DEXDc"/>
    <property type="match status" value="1"/>
</dbReference>
<name>D0SFU1_ACIJO</name>
<dbReference type="Pfam" id="PF00270">
    <property type="entry name" value="DEAD"/>
    <property type="match status" value="1"/>
</dbReference>
<dbReference type="GO" id="GO:0043138">
    <property type="term" value="F:3'-5' DNA helicase activity"/>
    <property type="evidence" value="ECO:0007669"/>
    <property type="project" value="UniProtKB-EC"/>
</dbReference>
<keyword evidence="6" id="KW-0238">DNA-binding</keyword>
<dbReference type="PROSITE" id="PS00690">
    <property type="entry name" value="DEAH_ATP_HELICASE"/>
    <property type="match status" value="1"/>
</dbReference>
<feature type="domain" description="Helicase C-terminal" evidence="11">
    <location>
        <begin position="230"/>
        <end position="378"/>
    </location>
</feature>
<dbReference type="Gene3D" id="3.40.50.300">
    <property type="entry name" value="P-loop containing nucleotide triphosphate hydrolases"/>
    <property type="match status" value="2"/>
</dbReference>
<dbReference type="GO" id="GO:0006281">
    <property type="term" value="P:DNA repair"/>
    <property type="evidence" value="ECO:0007669"/>
    <property type="project" value="TreeGrafter"/>
</dbReference>
<dbReference type="GO" id="GO:0005737">
    <property type="term" value="C:cytoplasm"/>
    <property type="evidence" value="ECO:0007669"/>
    <property type="project" value="TreeGrafter"/>
</dbReference>
<evidence type="ECO:0000256" key="7">
    <source>
        <dbReference type="ARBA" id="ARBA00023235"/>
    </source>
</evidence>
<dbReference type="GO" id="GO:0030894">
    <property type="term" value="C:replisome"/>
    <property type="evidence" value="ECO:0007669"/>
    <property type="project" value="TreeGrafter"/>
</dbReference>
<dbReference type="GO" id="GO:0009378">
    <property type="term" value="F:four-way junction helicase activity"/>
    <property type="evidence" value="ECO:0007669"/>
    <property type="project" value="TreeGrafter"/>
</dbReference>
<dbReference type="CDD" id="cd06223">
    <property type="entry name" value="PRTases_typeI"/>
    <property type="match status" value="1"/>
</dbReference>
<dbReference type="SUPFAM" id="SSF53271">
    <property type="entry name" value="PRTase-like"/>
    <property type="match status" value="1"/>
</dbReference>
<dbReference type="Gene3D" id="3.40.50.2020">
    <property type="match status" value="1"/>
</dbReference>
<evidence type="ECO:0000256" key="6">
    <source>
        <dbReference type="ARBA" id="ARBA00023125"/>
    </source>
</evidence>
<evidence type="ECO:0000256" key="1">
    <source>
        <dbReference type="ARBA" id="ARBA00005446"/>
    </source>
</evidence>
<evidence type="ECO:0000256" key="2">
    <source>
        <dbReference type="ARBA" id="ARBA00022741"/>
    </source>
</evidence>
<dbReference type="InterPro" id="IPR029057">
    <property type="entry name" value="PRTase-like"/>
</dbReference>
<dbReference type="GO" id="GO:0043590">
    <property type="term" value="C:bacterial nucleoid"/>
    <property type="evidence" value="ECO:0007669"/>
    <property type="project" value="TreeGrafter"/>
</dbReference>
<dbReference type="GO" id="GO:0005524">
    <property type="term" value="F:ATP binding"/>
    <property type="evidence" value="ECO:0007669"/>
    <property type="project" value="UniProtKB-KW"/>
</dbReference>
<dbReference type="AlphaFoldDB" id="D0SFU1"/>
<dbReference type="InterPro" id="IPR027417">
    <property type="entry name" value="P-loop_NTPase"/>
</dbReference>
<dbReference type="HOGENOM" id="CLU_001103_5_0_6"/>
<dbReference type="eggNOG" id="COG1040">
    <property type="taxonomic scope" value="Bacteria"/>
</dbReference>
<dbReference type="Proteomes" id="UP000012047">
    <property type="component" value="Unassembled WGS sequence"/>
</dbReference>
<keyword evidence="7" id="KW-0413">Isomerase</keyword>
<dbReference type="SUPFAM" id="SSF52540">
    <property type="entry name" value="P-loop containing nucleoside triphosphate hydrolases"/>
    <property type="match status" value="1"/>
</dbReference>
<dbReference type="InterPro" id="IPR001650">
    <property type="entry name" value="Helicase_C-like"/>
</dbReference>
<dbReference type="PROSITE" id="PS51192">
    <property type="entry name" value="HELICASE_ATP_BIND_1"/>
    <property type="match status" value="1"/>
</dbReference>
<dbReference type="PROSITE" id="PS51194">
    <property type="entry name" value="HELICASE_CTER"/>
    <property type="match status" value="1"/>
</dbReference>
<keyword evidence="3 12" id="KW-0378">Hydrolase</keyword>
<dbReference type="SMART" id="SM00490">
    <property type="entry name" value="HELICc"/>
    <property type="match status" value="1"/>
</dbReference>
<keyword evidence="2" id="KW-0547">Nucleotide-binding</keyword>
<dbReference type="EC" id="5.6.2.4" evidence="9"/>
<keyword evidence="5" id="KW-0067">ATP-binding</keyword>
<evidence type="ECO:0000256" key="8">
    <source>
        <dbReference type="ARBA" id="ARBA00034617"/>
    </source>
</evidence>
<evidence type="ECO:0000256" key="4">
    <source>
        <dbReference type="ARBA" id="ARBA00022806"/>
    </source>
</evidence>